<proteinExistence type="predicted"/>
<sequence length="57" mass="5618">MAESMSGTSPRCTPTTLNASDLQTSPLPSPTSQNPPAGGGDEGNDDIVALSASVASK</sequence>
<accession>A0A8R7Q957</accession>
<evidence type="ECO:0000256" key="1">
    <source>
        <dbReference type="SAM" id="MobiDB-lite"/>
    </source>
</evidence>
<reference evidence="2" key="3">
    <citation type="submission" date="2022-06" db="UniProtKB">
        <authorList>
            <consortium name="EnsemblPlants"/>
        </authorList>
    </citation>
    <scope>IDENTIFICATION</scope>
</reference>
<evidence type="ECO:0000313" key="3">
    <source>
        <dbReference type="Proteomes" id="UP000015106"/>
    </source>
</evidence>
<name>A0A8R7Q957_TRIUA</name>
<dbReference type="AlphaFoldDB" id="A0A8R7Q957"/>
<organism evidence="2 3">
    <name type="scientific">Triticum urartu</name>
    <name type="common">Red wild einkorn</name>
    <name type="synonym">Crithodium urartu</name>
    <dbReference type="NCBI Taxonomy" id="4572"/>
    <lineage>
        <taxon>Eukaryota</taxon>
        <taxon>Viridiplantae</taxon>
        <taxon>Streptophyta</taxon>
        <taxon>Embryophyta</taxon>
        <taxon>Tracheophyta</taxon>
        <taxon>Spermatophyta</taxon>
        <taxon>Magnoliopsida</taxon>
        <taxon>Liliopsida</taxon>
        <taxon>Poales</taxon>
        <taxon>Poaceae</taxon>
        <taxon>BOP clade</taxon>
        <taxon>Pooideae</taxon>
        <taxon>Triticodae</taxon>
        <taxon>Triticeae</taxon>
        <taxon>Triticinae</taxon>
        <taxon>Triticum</taxon>
    </lineage>
</organism>
<reference evidence="2" key="2">
    <citation type="submission" date="2018-03" db="EMBL/GenBank/DDBJ databases">
        <title>The Triticum urartu genome reveals the dynamic nature of wheat genome evolution.</title>
        <authorList>
            <person name="Ling H."/>
            <person name="Ma B."/>
            <person name="Shi X."/>
            <person name="Liu H."/>
            <person name="Dong L."/>
            <person name="Sun H."/>
            <person name="Cao Y."/>
            <person name="Gao Q."/>
            <person name="Zheng S."/>
            <person name="Li Y."/>
            <person name="Yu Y."/>
            <person name="Du H."/>
            <person name="Qi M."/>
            <person name="Li Y."/>
            <person name="Yu H."/>
            <person name="Cui Y."/>
            <person name="Wang N."/>
            <person name="Chen C."/>
            <person name="Wu H."/>
            <person name="Zhao Y."/>
            <person name="Zhang J."/>
            <person name="Li Y."/>
            <person name="Zhou W."/>
            <person name="Zhang B."/>
            <person name="Hu W."/>
            <person name="Eijk M."/>
            <person name="Tang J."/>
            <person name="Witsenboer H."/>
            <person name="Zhao S."/>
            <person name="Li Z."/>
            <person name="Zhang A."/>
            <person name="Wang D."/>
            <person name="Liang C."/>
        </authorList>
    </citation>
    <scope>NUCLEOTIDE SEQUENCE [LARGE SCALE GENOMIC DNA]</scope>
    <source>
        <strain evidence="2">cv. G1812</strain>
    </source>
</reference>
<evidence type="ECO:0000313" key="2">
    <source>
        <dbReference type="EnsemblPlants" id="TuG1812G0500000833.01.T01.cds450878"/>
    </source>
</evidence>
<reference evidence="3" key="1">
    <citation type="journal article" date="2013" name="Nature">
        <title>Draft genome of the wheat A-genome progenitor Triticum urartu.</title>
        <authorList>
            <person name="Ling H.Q."/>
            <person name="Zhao S."/>
            <person name="Liu D."/>
            <person name="Wang J."/>
            <person name="Sun H."/>
            <person name="Zhang C."/>
            <person name="Fan H."/>
            <person name="Li D."/>
            <person name="Dong L."/>
            <person name="Tao Y."/>
            <person name="Gao C."/>
            <person name="Wu H."/>
            <person name="Li Y."/>
            <person name="Cui Y."/>
            <person name="Guo X."/>
            <person name="Zheng S."/>
            <person name="Wang B."/>
            <person name="Yu K."/>
            <person name="Liang Q."/>
            <person name="Yang W."/>
            <person name="Lou X."/>
            <person name="Chen J."/>
            <person name="Feng M."/>
            <person name="Jian J."/>
            <person name="Zhang X."/>
            <person name="Luo G."/>
            <person name="Jiang Y."/>
            <person name="Liu J."/>
            <person name="Wang Z."/>
            <person name="Sha Y."/>
            <person name="Zhang B."/>
            <person name="Wu H."/>
            <person name="Tang D."/>
            <person name="Shen Q."/>
            <person name="Xue P."/>
            <person name="Zou S."/>
            <person name="Wang X."/>
            <person name="Liu X."/>
            <person name="Wang F."/>
            <person name="Yang Y."/>
            <person name="An X."/>
            <person name="Dong Z."/>
            <person name="Zhang K."/>
            <person name="Zhang X."/>
            <person name="Luo M.C."/>
            <person name="Dvorak J."/>
            <person name="Tong Y."/>
            <person name="Wang J."/>
            <person name="Yang H."/>
            <person name="Li Z."/>
            <person name="Wang D."/>
            <person name="Zhang A."/>
            <person name="Wang J."/>
        </authorList>
    </citation>
    <scope>NUCLEOTIDE SEQUENCE</scope>
    <source>
        <strain evidence="3">cv. G1812</strain>
    </source>
</reference>
<keyword evidence="3" id="KW-1185">Reference proteome</keyword>
<dbReference type="EnsemblPlants" id="TuG1812G0500000833.01.T01">
    <property type="protein sequence ID" value="TuG1812G0500000833.01.T01.cds450878"/>
    <property type="gene ID" value="TuG1812G0500000833.01"/>
</dbReference>
<dbReference type="Proteomes" id="UP000015106">
    <property type="component" value="Chromosome 5"/>
</dbReference>
<dbReference type="Gramene" id="TuG1812G0500000833.01.T01">
    <property type="protein sequence ID" value="TuG1812G0500000833.01.T01.cds450878"/>
    <property type="gene ID" value="TuG1812G0500000833.01"/>
</dbReference>
<feature type="region of interest" description="Disordered" evidence="1">
    <location>
        <begin position="1"/>
        <end position="57"/>
    </location>
</feature>
<protein>
    <submittedName>
        <fullName evidence="2">Uncharacterized protein</fullName>
    </submittedName>
</protein>
<feature type="compositionally biased region" description="Polar residues" evidence="1">
    <location>
        <begin position="1"/>
        <end position="35"/>
    </location>
</feature>